<sequence length="207" mass="24149">MSWVITNDKFFVRCDKRGCATPVIDKRRAKIFDERFNADEFLRSLPKAMKNLGYYVAPADGCTLQEDDYGAESTSGTLSHRKPEITEADYYLEAIASFREFIQTIQKARPKLEEQQIRAEMEIEDLLHAAEFYDLARDQGYEIFQRLREARVRRRNCKNAVAWISFVLEADPSNFLRNDPSPRISGTSHRQYRPRALPELFEQLNSL</sequence>
<dbReference type="RefSeq" id="WP_156621548.1">
    <property type="nucleotide sequence ID" value="NZ_BAABXT010000001.1"/>
</dbReference>
<reference evidence="1" key="1">
    <citation type="submission" date="2019-11" db="EMBL/GenBank/DDBJ databases">
        <authorList>
            <person name="Feng L."/>
        </authorList>
    </citation>
    <scope>NUCLEOTIDE SEQUENCE</scope>
    <source>
        <strain evidence="1">FplautiiLFYP42</strain>
    </source>
</reference>
<dbReference type="EMBL" id="CACRUB010000031">
    <property type="protein sequence ID" value="VYU28794.1"/>
    <property type="molecule type" value="Genomic_DNA"/>
</dbReference>
<organism evidence="1">
    <name type="scientific">Flavonifractor plautii</name>
    <name type="common">Fusobacterium plautii</name>
    <dbReference type="NCBI Taxonomy" id="292800"/>
    <lineage>
        <taxon>Bacteria</taxon>
        <taxon>Bacillati</taxon>
        <taxon>Bacillota</taxon>
        <taxon>Clostridia</taxon>
        <taxon>Eubacteriales</taxon>
        <taxon>Oscillospiraceae</taxon>
        <taxon>Flavonifractor</taxon>
    </lineage>
</organism>
<proteinExistence type="predicted"/>
<accession>A0A6N3DM31</accession>
<evidence type="ECO:0000313" key="1">
    <source>
        <dbReference type="EMBL" id="VYU28794.1"/>
    </source>
</evidence>
<name>A0A6N3DM31_FLAPL</name>
<gene>
    <name evidence="1" type="ORF">FPLFYP42_01824</name>
</gene>
<dbReference type="AlphaFoldDB" id="A0A6N3DM31"/>
<protein>
    <submittedName>
        <fullName evidence="1">Uncharacterized protein</fullName>
    </submittedName>
</protein>